<organism evidence="2 3">
    <name type="scientific">Cannabis sativa</name>
    <name type="common">Hemp</name>
    <name type="synonym">Marijuana</name>
    <dbReference type="NCBI Taxonomy" id="3483"/>
    <lineage>
        <taxon>Eukaryota</taxon>
        <taxon>Viridiplantae</taxon>
        <taxon>Streptophyta</taxon>
        <taxon>Embryophyta</taxon>
        <taxon>Tracheophyta</taxon>
        <taxon>Spermatophyta</taxon>
        <taxon>Magnoliopsida</taxon>
        <taxon>eudicotyledons</taxon>
        <taxon>Gunneridae</taxon>
        <taxon>Pentapetalae</taxon>
        <taxon>rosids</taxon>
        <taxon>fabids</taxon>
        <taxon>Rosales</taxon>
        <taxon>Cannabaceae</taxon>
        <taxon>Cannabis</taxon>
    </lineage>
</organism>
<evidence type="ECO:0000313" key="2">
    <source>
        <dbReference type="EnsemblPlants" id="cds.evm.model.04.1542"/>
    </source>
</evidence>
<dbReference type="Proteomes" id="UP000596661">
    <property type="component" value="Chromosome 4"/>
</dbReference>
<dbReference type="EnsemblPlants" id="evm.model.04.1542">
    <property type="protein sequence ID" value="cds.evm.model.04.1542"/>
    <property type="gene ID" value="evm.TU.04.1542"/>
</dbReference>
<evidence type="ECO:0000256" key="1">
    <source>
        <dbReference type="SAM" id="Coils"/>
    </source>
</evidence>
<feature type="coiled-coil region" evidence="1">
    <location>
        <begin position="127"/>
        <end position="154"/>
    </location>
</feature>
<accession>A0A803PDJ0</accession>
<protein>
    <submittedName>
        <fullName evidence="2">Uncharacterized protein</fullName>
    </submittedName>
</protein>
<name>A0A803PDJ0_CANSA</name>
<proteinExistence type="predicted"/>
<dbReference type="AlphaFoldDB" id="A0A803PDJ0"/>
<keyword evidence="1" id="KW-0175">Coiled coil</keyword>
<dbReference type="Gramene" id="evm.model.04.1542">
    <property type="protein sequence ID" value="cds.evm.model.04.1542"/>
    <property type="gene ID" value="evm.TU.04.1542"/>
</dbReference>
<evidence type="ECO:0000313" key="3">
    <source>
        <dbReference type="Proteomes" id="UP000596661"/>
    </source>
</evidence>
<sequence length="170" mass="19704">MDSSNLIALPAVRQYILPRRPDYMLRKLSEKKMACKDPTGSTTPSDFDDEYKRNPIAPSFPIKHMLLPKHIWSLGPLDWSVMRQSSNGRLLWRTWIRPGRRGMLLNRSLEEDVWTAIVERDRALAVEQTLTLKNRELKTELEEALDEQDNAGLQMKEAEIGLYYAFETVA</sequence>
<reference evidence="2" key="2">
    <citation type="submission" date="2021-03" db="UniProtKB">
        <authorList>
            <consortium name="EnsemblPlants"/>
        </authorList>
    </citation>
    <scope>IDENTIFICATION</scope>
</reference>
<keyword evidence="3" id="KW-1185">Reference proteome</keyword>
<reference evidence="2" key="1">
    <citation type="submission" date="2018-11" db="EMBL/GenBank/DDBJ databases">
        <authorList>
            <person name="Grassa J C."/>
        </authorList>
    </citation>
    <scope>NUCLEOTIDE SEQUENCE [LARGE SCALE GENOMIC DNA]</scope>
</reference>
<dbReference type="EMBL" id="UZAU01000392">
    <property type="status" value="NOT_ANNOTATED_CDS"/>
    <property type="molecule type" value="Genomic_DNA"/>
</dbReference>